<name>A0AAD4I0N7_9PEZI</name>
<keyword evidence="2" id="KW-1133">Transmembrane helix</keyword>
<feature type="region of interest" description="Disordered" evidence="1">
    <location>
        <begin position="48"/>
        <end position="83"/>
    </location>
</feature>
<accession>A0AAD4I0N7</accession>
<keyword evidence="2" id="KW-0812">Transmembrane</keyword>
<feature type="compositionally biased region" description="Pro residues" evidence="1">
    <location>
        <begin position="216"/>
        <end position="227"/>
    </location>
</feature>
<feature type="compositionally biased region" description="Acidic residues" evidence="1">
    <location>
        <begin position="141"/>
        <end position="150"/>
    </location>
</feature>
<sequence length="246" mass="27689">MVNSPFNPHHDHDHPNAMATTPRGLELRTRIVTQTLTRPSTTITTIVTLGDAPTSAPDTTANPSHPPRNQPDATPPTITHPHSTTLTSQQLTALLGVLVPITFLLLLLCCCLSLRRRRRRQRAERERERRRALYEYYYGDGGDEDDDDDGNEHGGGQGGLRSTPAWNLKKSSSSSRTGRGRRWQREQQQQQQQQQYQGMMSGVDGTWRRGSTWATVPPPVRFPPTPRYAPYSQSRERQIGGVGRYP</sequence>
<evidence type="ECO:0000256" key="1">
    <source>
        <dbReference type="SAM" id="MobiDB-lite"/>
    </source>
</evidence>
<gene>
    <name evidence="3" type="ORF">NEMBOFW57_001269</name>
</gene>
<protein>
    <recommendedName>
        <fullName evidence="5">Transmembrane protein</fullName>
    </recommendedName>
</protein>
<evidence type="ECO:0000313" key="3">
    <source>
        <dbReference type="EMBL" id="KAG7291257.1"/>
    </source>
</evidence>
<feature type="compositionally biased region" description="Low complexity" evidence="1">
    <location>
        <begin position="186"/>
        <end position="198"/>
    </location>
</feature>
<evidence type="ECO:0008006" key="5">
    <source>
        <dbReference type="Google" id="ProtNLM"/>
    </source>
</evidence>
<organism evidence="3 4">
    <name type="scientific">Staphylotrichum longicolle</name>
    <dbReference type="NCBI Taxonomy" id="669026"/>
    <lineage>
        <taxon>Eukaryota</taxon>
        <taxon>Fungi</taxon>
        <taxon>Dikarya</taxon>
        <taxon>Ascomycota</taxon>
        <taxon>Pezizomycotina</taxon>
        <taxon>Sordariomycetes</taxon>
        <taxon>Sordariomycetidae</taxon>
        <taxon>Sordariales</taxon>
        <taxon>Chaetomiaceae</taxon>
        <taxon>Staphylotrichum</taxon>
    </lineage>
</organism>
<dbReference type="Proteomes" id="UP001197093">
    <property type="component" value="Unassembled WGS sequence"/>
</dbReference>
<evidence type="ECO:0000313" key="4">
    <source>
        <dbReference type="Proteomes" id="UP001197093"/>
    </source>
</evidence>
<feature type="region of interest" description="Disordered" evidence="1">
    <location>
        <begin position="1"/>
        <end position="24"/>
    </location>
</feature>
<reference evidence="3" key="1">
    <citation type="submission" date="2023-02" db="EMBL/GenBank/DDBJ databases">
        <authorList>
            <person name="Palmer J.M."/>
        </authorList>
    </citation>
    <scope>NUCLEOTIDE SEQUENCE</scope>
    <source>
        <strain evidence="3">FW57</strain>
    </source>
</reference>
<feature type="transmembrane region" description="Helical" evidence="2">
    <location>
        <begin position="91"/>
        <end position="114"/>
    </location>
</feature>
<dbReference type="EMBL" id="JAHCVI010000001">
    <property type="protein sequence ID" value="KAG7291257.1"/>
    <property type="molecule type" value="Genomic_DNA"/>
</dbReference>
<dbReference type="AlphaFoldDB" id="A0AAD4I0N7"/>
<feature type="region of interest" description="Disordered" evidence="1">
    <location>
        <begin position="138"/>
        <end position="246"/>
    </location>
</feature>
<proteinExistence type="predicted"/>
<keyword evidence="2" id="KW-0472">Membrane</keyword>
<keyword evidence="4" id="KW-1185">Reference proteome</keyword>
<evidence type="ECO:0000256" key="2">
    <source>
        <dbReference type="SAM" id="Phobius"/>
    </source>
</evidence>
<comment type="caution">
    <text evidence="3">The sequence shown here is derived from an EMBL/GenBank/DDBJ whole genome shotgun (WGS) entry which is preliminary data.</text>
</comment>